<dbReference type="PANTHER" id="PTHR17985:SF8">
    <property type="entry name" value="TRANSPORT AND GOLGI ORGANIZATION PROTEIN 2 HOMOLOG"/>
    <property type="match status" value="1"/>
</dbReference>
<evidence type="ECO:0000313" key="2">
    <source>
        <dbReference type="Proteomes" id="UP000184028"/>
    </source>
</evidence>
<dbReference type="InterPro" id="IPR008551">
    <property type="entry name" value="TANGO2"/>
</dbReference>
<dbReference type="AlphaFoldDB" id="A0A1M7MCN3"/>
<keyword evidence="2" id="KW-1185">Reference proteome</keyword>
<protein>
    <submittedName>
        <fullName evidence="1">Transport and Golgi organisation 2</fullName>
    </submittedName>
</protein>
<name>A0A1M7MCN3_9FLAO</name>
<dbReference type="PANTHER" id="PTHR17985">
    <property type="entry name" value="SER/THR-RICH PROTEIN T10 IN DGCR REGION"/>
    <property type="match status" value="1"/>
</dbReference>
<proteinExistence type="predicted"/>
<dbReference type="EMBL" id="FRBT01000012">
    <property type="protein sequence ID" value="SHM88618.1"/>
    <property type="molecule type" value="Genomic_DNA"/>
</dbReference>
<organism evidence="1 2">
    <name type="scientific">Flavobacterium chilense</name>
    <dbReference type="NCBI Taxonomy" id="946677"/>
    <lineage>
        <taxon>Bacteria</taxon>
        <taxon>Pseudomonadati</taxon>
        <taxon>Bacteroidota</taxon>
        <taxon>Flavobacteriia</taxon>
        <taxon>Flavobacteriales</taxon>
        <taxon>Flavobacteriaceae</taxon>
        <taxon>Flavobacterium</taxon>
    </lineage>
</organism>
<accession>A0A1M7MCN3</accession>
<evidence type="ECO:0000313" key="1">
    <source>
        <dbReference type="EMBL" id="SHM88618.1"/>
    </source>
</evidence>
<dbReference type="RefSeq" id="WP_073075492.1">
    <property type="nucleotide sequence ID" value="NZ_FRBT01000012.1"/>
</dbReference>
<reference evidence="2" key="1">
    <citation type="submission" date="2016-11" db="EMBL/GenBank/DDBJ databases">
        <authorList>
            <person name="Varghese N."/>
            <person name="Submissions S."/>
        </authorList>
    </citation>
    <scope>NUCLEOTIDE SEQUENCE [LARGE SCALE GENOMIC DNA]</scope>
    <source>
        <strain evidence="2">DSM 24724</strain>
    </source>
</reference>
<dbReference type="Proteomes" id="UP000184028">
    <property type="component" value="Unassembled WGS sequence"/>
</dbReference>
<gene>
    <name evidence="1" type="ORF">SAMN05444484_11231</name>
</gene>
<dbReference type="STRING" id="946677.SAMN05444484_11231"/>
<sequence length="233" mass="27115">MCTVSFIPLQNGFLLTSNRDEKSYRPTIPPQVYAENGIQLLYPKDEKAGGTWIVARNDGTSIVLLNGAFINHIKLPNYSKSRGVILMEIIQAKFPLLYFQELNLENVEPFTLIIFQLNTLTEVKWDGNDKHTFEKSIKKPHIWSSATLYNRKQKNYRKQWFDEFCRSNTPLSIEKTLLFHSTTQSNNTEYGLVINREDKTKTVSITQLLLRNNKVEMIYIDRISNETIEKISF</sequence>
<dbReference type="Pfam" id="PF05742">
    <property type="entry name" value="TANGO2"/>
    <property type="match status" value="1"/>
</dbReference>